<feature type="region of interest" description="Disordered" evidence="1">
    <location>
        <begin position="342"/>
        <end position="428"/>
    </location>
</feature>
<proteinExistence type="predicted"/>
<dbReference type="InterPro" id="IPR029044">
    <property type="entry name" value="Nucleotide-diphossugar_trans"/>
</dbReference>
<evidence type="ECO:0000313" key="3">
    <source>
        <dbReference type="EMBL" id="CEM33899.1"/>
    </source>
</evidence>
<evidence type="ECO:0000256" key="1">
    <source>
        <dbReference type="SAM" id="MobiDB-lite"/>
    </source>
</evidence>
<gene>
    <name evidence="3" type="ORF">Cvel_23284</name>
</gene>
<keyword evidence="2" id="KW-0472">Membrane</keyword>
<reference evidence="3" key="1">
    <citation type="submission" date="2014-11" db="EMBL/GenBank/DDBJ databases">
        <authorList>
            <person name="Otto D Thomas"/>
            <person name="Naeem Raeece"/>
        </authorList>
    </citation>
    <scope>NUCLEOTIDE SEQUENCE</scope>
</reference>
<evidence type="ECO:0000256" key="2">
    <source>
        <dbReference type="SAM" id="Phobius"/>
    </source>
</evidence>
<dbReference type="SUPFAM" id="SSF53448">
    <property type="entry name" value="Nucleotide-diphospho-sugar transferases"/>
    <property type="match status" value="1"/>
</dbReference>
<dbReference type="AlphaFoldDB" id="A0A0G4GT55"/>
<feature type="transmembrane region" description="Helical" evidence="2">
    <location>
        <begin position="940"/>
        <end position="958"/>
    </location>
</feature>
<keyword evidence="2" id="KW-0812">Transmembrane</keyword>
<feature type="transmembrane region" description="Helical" evidence="2">
    <location>
        <begin position="779"/>
        <end position="800"/>
    </location>
</feature>
<feature type="transmembrane region" description="Helical" evidence="2">
    <location>
        <begin position="846"/>
        <end position="865"/>
    </location>
</feature>
<feature type="compositionally biased region" description="Basic and acidic residues" evidence="1">
    <location>
        <begin position="353"/>
        <end position="366"/>
    </location>
</feature>
<feature type="transmembrane region" description="Helical" evidence="2">
    <location>
        <begin position="122"/>
        <end position="140"/>
    </location>
</feature>
<feature type="compositionally biased region" description="Polar residues" evidence="1">
    <location>
        <begin position="376"/>
        <end position="386"/>
    </location>
</feature>
<name>A0A0G4GT55_9ALVE</name>
<feature type="transmembrane region" description="Helical" evidence="2">
    <location>
        <begin position="970"/>
        <end position="989"/>
    </location>
</feature>
<feature type="region of interest" description="Disordered" evidence="1">
    <location>
        <begin position="685"/>
        <end position="714"/>
    </location>
</feature>
<feature type="compositionally biased region" description="Acidic residues" evidence="1">
    <location>
        <begin position="191"/>
        <end position="201"/>
    </location>
</feature>
<feature type="compositionally biased region" description="Basic and acidic residues" evidence="1">
    <location>
        <begin position="202"/>
        <end position="218"/>
    </location>
</feature>
<dbReference type="PhylomeDB" id="A0A0G4GT55"/>
<protein>
    <submittedName>
        <fullName evidence="3">Uncharacterized protein</fullName>
    </submittedName>
</protein>
<feature type="transmembrane region" description="Helical" evidence="2">
    <location>
        <begin position="161"/>
        <end position="183"/>
    </location>
</feature>
<feature type="compositionally biased region" description="Basic and acidic residues" evidence="1">
    <location>
        <begin position="228"/>
        <end position="245"/>
    </location>
</feature>
<feature type="region of interest" description="Disordered" evidence="1">
    <location>
        <begin position="191"/>
        <end position="250"/>
    </location>
</feature>
<dbReference type="VEuPathDB" id="CryptoDB:Cvel_23284"/>
<feature type="transmembrane region" description="Helical" evidence="2">
    <location>
        <begin position="751"/>
        <end position="772"/>
    </location>
</feature>
<organism evidence="3">
    <name type="scientific">Chromera velia CCMP2878</name>
    <dbReference type="NCBI Taxonomy" id="1169474"/>
    <lineage>
        <taxon>Eukaryota</taxon>
        <taxon>Sar</taxon>
        <taxon>Alveolata</taxon>
        <taxon>Colpodellida</taxon>
        <taxon>Chromeraceae</taxon>
        <taxon>Chromera</taxon>
    </lineage>
</organism>
<dbReference type="EMBL" id="CDMZ01001528">
    <property type="protein sequence ID" value="CEM33899.1"/>
    <property type="molecule type" value="Genomic_DNA"/>
</dbReference>
<sequence>MQVGAYFFSGMYTVLRMTQLCEQRRQRKSKEAVSVSKRACNSPRAVGEGKLQATRTSCVDSLSLAVAVTEKEERLCDLNLWECDPCEPFSTHSKAWFLALSRWVYLNDFQKTKSKSSGFRTLLFFLFLVVIQLSVALAFLSLMPMRTVQTEGTVEASSGPLIGYAFWLAAFEILTSAFCLFAVELPDLDSEPSRVEEEEEEASKRPRACEWRDADQKNEPPVTVTFPRGRERENNRRNEEGRESDGNEISPEFLDEACDRFLQDEMSQQAASFDLTTELRLQDEEGRHRTLFSCSSCIAEGSPDSPPPSRCTHTNTVRLSTGRLSSQRSVRFCRANETDIDKLSPEGKFNASSKKDEGDHRDRRASQCDPGPESTGRGTQNISRTPSAKRGAETVTPRVGISSTHSLQSSHRRHSSSAAHNDDLPAPVPARNWFYSSERRRVAILIPTHGLCGTPEGRSLLRETLLAAVNVAPPGNIIVCDNAISLQPPDNTWGLVEDLADEIGCDRRPGSLNGSFHYIYLPVANKTLGLYWPCKYWIPKLIRERRTGAGQEGSIDAAILIDDDCKLPERLDIAACISQLDEDPSLGAVAWSIHAAPPPNPTLMQRLIVAPQSIEYFQAGLARRTQALGGSVIGPHGAACLWRLDHLVSRVFPSHDTEFLGEDLQMGMRSALSCAWESLTVTPPCEGPLEEPQGAGRGDRPDETIQGPGGEDSSACRQFASRRVFWIDYSVRPCVHTPAPSDFLTLWKQRWLSWDLAAGHSFTALLFTVAVMMNRKWRLLAASVFLLIDCLTIAIDWARVPAVVFVAANDPSLLYVVGGGLILWDYLFLFLLWLKARGRGGKTAQVTFEGIVLFPFYRLIGIFLFRQSALVENFVRYVAVRKRGKKIREREAARAIPPRPSIPASQVDWRTLWSLPEGVAVKRHPKTTAIEGPRLEPERASAWLVVLLLFSLCLFEIDRRCFLGRASQEFAVLGPVLLAVILPCFLILAW</sequence>
<accession>A0A0G4GT55</accession>
<feature type="transmembrane region" description="Helical" evidence="2">
    <location>
        <begin position="812"/>
        <end position="834"/>
    </location>
</feature>
<keyword evidence="2" id="KW-1133">Transmembrane helix</keyword>